<comment type="caution">
    <text evidence="2">The sequence shown here is derived from an EMBL/GenBank/DDBJ whole genome shotgun (WGS) entry which is preliminary data.</text>
</comment>
<dbReference type="VEuPathDB" id="FungiDB:H257_18556"/>
<sequence length="124" mass="13370">GTLVGLAATLRHGHADTGGKPPPGPLPGPPPTPTDGFMQDPPRSSDSGREGDDVRTQQTYPQVICPVHMKPSASKGSVEEIPINWEGSDLNLDQREVLRKLLLQFDIFVTTSKAQGEQIWSSVM</sequence>
<organism evidence="2 3">
    <name type="scientific">Aphanomyces astaci</name>
    <name type="common">Crayfish plague agent</name>
    <dbReference type="NCBI Taxonomy" id="112090"/>
    <lineage>
        <taxon>Eukaryota</taxon>
        <taxon>Sar</taxon>
        <taxon>Stramenopiles</taxon>
        <taxon>Oomycota</taxon>
        <taxon>Saprolegniomycetes</taxon>
        <taxon>Saprolegniales</taxon>
        <taxon>Verrucalvaceae</taxon>
        <taxon>Aphanomyces</taxon>
    </lineage>
</organism>
<proteinExistence type="predicted"/>
<evidence type="ECO:0000313" key="3">
    <source>
        <dbReference type="Proteomes" id="UP000469452"/>
    </source>
</evidence>
<feature type="compositionally biased region" description="Pro residues" evidence="1">
    <location>
        <begin position="20"/>
        <end position="33"/>
    </location>
</feature>
<dbReference type="AlphaFoldDB" id="A0A6A4Z8N3"/>
<protein>
    <submittedName>
        <fullName evidence="2">Uncharacterized protein</fullName>
    </submittedName>
</protein>
<feature type="region of interest" description="Disordered" evidence="1">
    <location>
        <begin position="1"/>
        <end position="61"/>
    </location>
</feature>
<name>A0A6A4Z8N3_APHAT</name>
<dbReference type="Proteomes" id="UP000469452">
    <property type="component" value="Unassembled WGS sequence"/>
</dbReference>
<feature type="compositionally biased region" description="Basic and acidic residues" evidence="1">
    <location>
        <begin position="46"/>
        <end position="55"/>
    </location>
</feature>
<accession>A0A6A4Z8N3</accession>
<evidence type="ECO:0000256" key="1">
    <source>
        <dbReference type="SAM" id="MobiDB-lite"/>
    </source>
</evidence>
<evidence type="ECO:0000313" key="2">
    <source>
        <dbReference type="EMBL" id="KAF0706556.1"/>
    </source>
</evidence>
<reference evidence="2 3" key="1">
    <citation type="submission" date="2019-06" db="EMBL/GenBank/DDBJ databases">
        <title>Genomics analysis of Aphanomyces spp. identifies a new class of oomycete effector associated with host adaptation.</title>
        <authorList>
            <person name="Gaulin E."/>
        </authorList>
    </citation>
    <scope>NUCLEOTIDE SEQUENCE [LARGE SCALE GENOMIC DNA]</scope>
    <source>
        <strain evidence="2 3">E</strain>
    </source>
</reference>
<feature type="non-terminal residue" evidence="2">
    <location>
        <position position="1"/>
    </location>
</feature>
<gene>
    <name evidence="2" type="ORF">AaE_014046</name>
</gene>
<dbReference type="EMBL" id="VJMI01019739">
    <property type="protein sequence ID" value="KAF0706556.1"/>
    <property type="molecule type" value="Genomic_DNA"/>
</dbReference>